<protein>
    <recommendedName>
        <fullName evidence="2">Beta-ketoacyl synthase N-terminal domain-containing protein</fullName>
    </recommendedName>
</protein>
<dbReference type="HOGENOM" id="CLU_1073441_0_0_6"/>
<sequence length="258" mass="28542">MVINRGVKLISYNVTSHHPSLNSLNHENNGGELIKNDKLRRFYSIGTEKGIISARRALMLSGLDIADPNKKFGLYTTQYGYLHPMPSELNPEQEEHGAENEHEIYQTIWNSVQVNPFLITLSLSNNLLGVLSQELSLQCDCASFLRGNIGLLSAFSEAELFLSNGMIDYALVVASGMGNITHDAQSDGEEDFVEFGVTFILAKGERPTLQDYPTIDISSLSRMYREGNHCAEAVLFINEIAGYMSACVRTETASPSLK</sequence>
<dbReference type="RefSeq" id="WP_038216453.1">
    <property type="nucleotide sequence ID" value="NZ_CAWLWN010000184.1"/>
</dbReference>
<dbReference type="Proteomes" id="UP000028511">
    <property type="component" value="Unassembled WGS sequence"/>
</dbReference>
<evidence type="ECO:0000313" key="1">
    <source>
        <dbReference type="EMBL" id="CDG96398.1"/>
    </source>
</evidence>
<name>A0A077NDF4_XENBV</name>
<dbReference type="EMBL" id="CBSW010000121">
    <property type="protein sequence ID" value="CDG96398.1"/>
    <property type="molecule type" value="Genomic_DNA"/>
</dbReference>
<reference evidence="1" key="1">
    <citation type="submission" date="2013-07" db="EMBL/GenBank/DDBJ databases">
        <title>Sub-species coevolution in mutualistic symbiosis.</title>
        <authorList>
            <person name="Murfin K."/>
            <person name="Klassen J."/>
            <person name="Lee M."/>
            <person name="Forst S."/>
            <person name="Stock P."/>
            <person name="Goodrich-Blair H."/>
        </authorList>
    </citation>
    <scope>NUCLEOTIDE SEQUENCE [LARGE SCALE GENOMIC DNA]</scope>
    <source>
        <strain evidence="1">Puntauvense</strain>
    </source>
</reference>
<evidence type="ECO:0008006" key="2">
    <source>
        <dbReference type="Google" id="ProtNLM"/>
    </source>
</evidence>
<gene>
    <name evidence="1" type="ORF">XBP1_2070054</name>
</gene>
<comment type="caution">
    <text evidence="1">The sequence shown here is derived from an EMBL/GenBank/DDBJ whole genome shotgun (WGS) entry which is preliminary data.</text>
</comment>
<dbReference type="AlphaFoldDB" id="A0A077NDF4"/>
<accession>A0A077NDF4</accession>
<organism evidence="1">
    <name type="scientific">Xenorhabdus bovienii str. puntauvense</name>
    <dbReference type="NCBI Taxonomy" id="1398201"/>
    <lineage>
        <taxon>Bacteria</taxon>
        <taxon>Pseudomonadati</taxon>
        <taxon>Pseudomonadota</taxon>
        <taxon>Gammaproteobacteria</taxon>
        <taxon>Enterobacterales</taxon>
        <taxon>Morganellaceae</taxon>
        <taxon>Xenorhabdus</taxon>
    </lineage>
</organism>
<proteinExistence type="predicted"/>